<evidence type="ECO:0000313" key="3">
    <source>
        <dbReference type="EMBL" id="GLX82015.1"/>
    </source>
</evidence>
<proteinExistence type="predicted"/>
<comment type="caution">
    <text evidence="3">The sequence shown here is derived from an EMBL/GenBank/DDBJ whole genome shotgun (WGS) entry which is preliminary data.</text>
</comment>
<feature type="domain" description="Glycosyl transferase family 1" evidence="1">
    <location>
        <begin position="187"/>
        <end position="302"/>
    </location>
</feature>
<dbReference type="PANTHER" id="PTHR45947">
    <property type="entry name" value="SULFOQUINOVOSYL TRANSFERASE SQD2"/>
    <property type="match status" value="1"/>
</dbReference>
<reference evidence="3 4" key="1">
    <citation type="submission" date="2023-03" db="EMBL/GenBank/DDBJ databases">
        <title>Draft genome sequence of Thalassotalea eurytherma JCM 18482T.</title>
        <authorList>
            <person name="Sawabe T."/>
        </authorList>
    </citation>
    <scope>NUCLEOTIDE SEQUENCE [LARGE SCALE GENOMIC DNA]</scope>
    <source>
        <strain evidence="3 4">JCM 18482</strain>
    </source>
</reference>
<dbReference type="Proteomes" id="UP001157133">
    <property type="component" value="Unassembled WGS sequence"/>
</dbReference>
<dbReference type="InterPro" id="IPR001296">
    <property type="entry name" value="Glyco_trans_1"/>
</dbReference>
<accession>A0ABQ6H5I0</accession>
<dbReference type="RefSeq" id="WP_284207364.1">
    <property type="nucleotide sequence ID" value="NZ_BSSU01000007.1"/>
</dbReference>
<dbReference type="Gene3D" id="3.40.50.2000">
    <property type="entry name" value="Glycogen Phosphorylase B"/>
    <property type="match status" value="2"/>
</dbReference>
<dbReference type="PANTHER" id="PTHR45947:SF3">
    <property type="entry name" value="SULFOQUINOVOSYL TRANSFERASE SQD2"/>
    <property type="match status" value="1"/>
</dbReference>
<sequence length="370" mass="41844">MDKPIKVLQVIPQLGLSGISSVVLNWLREIDTQCVQFDFICFNDGQYREELESKGCRVFCIPTFRQSPLAHIKAVKEILLSPDGKYDVIHVHNSFKNFVMLSLAKKYRVPVRVCHSHTAGLELSWLAPAFSLIKSLTKRFSNQYVACGEKAGQFLFGDAPFIVLNNAIKVEKFLPSKDLADPVAAVFDKYHLPKDKKLVLHVGRFSEVKNHQFFLTLAISKQLDPDLHFVCIGDGPLKENFAQDIIETRQQHRFSLLPANNDIPLLLHAAQAFVMPSLFEGVSVAMLEAQAAKLPCFVSDTISLEADMGLSLVEFLSLERPNEWIEQLNYLQEKNLEDDDVKQAFRHKNYSIDAVVGQLVDLYQEGLKAR</sequence>
<dbReference type="InterPro" id="IPR050194">
    <property type="entry name" value="Glycosyltransferase_grp1"/>
</dbReference>
<name>A0ABQ6H5I0_9GAMM</name>
<dbReference type="InterPro" id="IPR028098">
    <property type="entry name" value="Glyco_trans_4-like_N"/>
</dbReference>
<dbReference type="SUPFAM" id="SSF53756">
    <property type="entry name" value="UDP-Glycosyltransferase/glycogen phosphorylase"/>
    <property type="match status" value="1"/>
</dbReference>
<feature type="domain" description="Glycosyltransferase subfamily 4-like N-terminal" evidence="2">
    <location>
        <begin position="17"/>
        <end position="139"/>
    </location>
</feature>
<evidence type="ECO:0000313" key="4">
    <source>
        <dbReference type="Proteomes" id="UP001157133"/>
    </source>
</evidence>
<evidence type="ECO:0000259" key="2">
    <source>
        <dbReference type="Pfam" id="PF13579"/>
    </source>
</evidence>
<evidence type="ECO:0000259" key="1">
    <source>
        <dbReference type="Pfam" id="PF00534"/>
    </source>
</evidence>
<keyword evidence="4" id="KW-1185">Reference proteome</keyword>
<dbReference type="Pfam" id="PF00534">
    <property type="entry name" value="Glycos_transf_1"/>
    <property type="match status" value="1"/>
</dbReference>
<gene>
    <name evidence="3" type="primary">epsF_1</name>
    <name evidence="3" type="ORF">theurythT_14670</name>
</gene>
<dbReference type="Pfam" id="PF13579">
    <property type="entry name" value="Glyco_trans_4_4"/>
    <property type="match status" value="1"/>
</dbReference>
<dbReference type="EMBL" id="BSSU01000007">
    <property type="protein sequence ID" value="GLX82015.1"/>
    <property type="molecule type" value="Genomic_DNA"/>
</dbReference>
<organism evidence="3 4">
    <name type="scientific">Thalassotalea eurytherma</name>
    <dbReference type="NCBI Taxonomy" id="1144278"/>
    <lineage>
        <taxon>Bacteria</taxon>
        <taxon>Pseudomonadati</taxon>
        <taxon>Pseudomonadota</taxon>
        <taxon>Gammaproteobacteria</taxon>
        <taxon>Alteromonadales</taxon>
        <taxon>Colwelliaceae</taxon>
        <taxon>Thalassotalea</taxon>
    </lineage>
</organism>
<protein>
    <submittedName>
        <fullName evidence="3">Glycosyltransferase EpsF</fullName>
    </submittedName>
</protein>